<dbReference type="EMBL" id="BAYX01000018">
    <property type="protein sequence ID" value="GAJ96174.1"/>
    <property type="molecule type" value="Genomic_DNA"/>
</dbReference>
<dbReference type="Proteomes" id="UP000026941">
    <property type="component" value="Unassembled WGS sequence"/>
</dbReference>
<accession>A0AA87U7C4</accession>
<comment type="caution">
    <text evidence="1">The sequence shown here is derived from an EMBL/GenBank/DDBJ whole genome shotgun (WGS) entry which is preliminary data.</text>
</comment>
<gene>
    <name evidence="1" type="ORF">RRH01S_18_00170</name>
</gene>
<evidence type="ECO:0000313" key="2">
    <source>
        <dbReference type="Proteomes" id="UP000026941"/>
    </source>
</evidence>
<sequence>MNKLIELEDTLGEASSFVQAIHLAAAGLGDMRDTNAIQVVAEQITVRLEKARSIVDNLSDPSENTGGIDLYALKKAVNAEIIRRAALKTGEDQQ</sequence>
<proteinExistence type="predicted"/>
<reference evidence="1 2" key="1">
    <citation type="submission" date="2014-05" db="EMBL/GenBank/DDBJ databases">
        <title>Whole genome shotgun sequence of Rhizobium rhizogenes NBRC 13257.</title>
        <authorList>
            <person name="Katano-Makiyama Y."/>
            <person name="Hosoyama A."/>
            <person name="Hashimoto M."/>
            <person name="Hosoyama Y."/>
            <person name="Noguchi M."/>
            <person name="Tsuchikane K."/>
            <person name="Kimura A."/>
            <person name="Ohji S."/>
            <person name="Ichikawa N."/>
            <person name="Yamazoe A."/>
            <person name="Fujita N."/>
        </authorList>
    </citation>
    <scope>NUCLEOTIDE SEQUENCE [LARGE SCALE GENOMIC DNA]</scope>
    <source>
        <strain evidence="1 2">NBRC 13257</strain>
    </source>
</reference>
<name>A0AA87U7C4_RHIRH</name>
<dbReference type="AlphaFoldDB" id="A0AA87U7C4"/>
<evidence type="ECO:0000313" key="1">
    <source>
        <dbReference type="EMBL" id="GAJ96174.1"/>
    </source>
</evidence>
<dbReference type="RefSeq" id="WP_042475982.1">
    <property type="nucleotide sequence ID" value="NZ_BAYX01000018.1"/>
</dbReference>
<organism evidence="1 2">
    <name type="scientific">Rhizobium rhizogenes NBRC 13257</name>
    <dbReference type="NCBI Taxonomy" id="1220581"/>
    <lineage>
        <taxon>Bacteria</taxon>
        <taxon>Pseudomonadati</taxon>
        <taxon>Pseudomonadota</taxon>
        <taxon>Alphaproteobacteria</taxon>
        <taxon>Hyphomicrobiales</taxon>
        <taxon>Rhizobiaceae</taxon>
        <taxon>Rhizobium/Agrobacterium group</taxon>
        <taxon>Rhizobium</taxon>
    </lineage>
</organism>
<protein>
    <submittedName>
        <fullName evidence="1">Uncharacterized protein</fullName>
    </submittedName>
</protein>